<accession>A0A9Q9AP69</accession>
<name>A0A9Q9AP69_9PEZI</name>
<organism evidence="2 3">
    <name type="scientific">Septoria linicola</name>
    <dbReference type="NCBI Taxonomy" id="215465"/>
    <lineage>
        <taxon>Eukaryota</taxon>
        <taxon>Fungi</taxon>
        <taxon>Dikarya</taxon>
        <taxon>Ascomycota</taxon>
        <taxon>Pezizomycotina</taxon>
        <taxon>Dothideomycetes</taxon>
        <taxon>Dothideomycetidae</taxon>
        <taxon>Mycosphaerellales</taxon>
        <taxon>Mycosphaerellaceae</taxon>
        <taxon>Septoria</taxon>
    </lineage>
</organism>
<dbReference type="EMBL" id="CP099421">
    <property type="protein sequence ID" value="USW51864.1"/>
    <property type="molecule type" value="Genomic_DNA"/>
</dbReference>
<dbReference type="Proteomes" id="UP001056384">
    <property type="component" value="Chromosome 4"/>
</dbReference>
<gene>
    <name evidence="2" type="ORF">Slin15195_G051830</name>
</gene>
<feature type="compositionally biased region" description="Basic and acidic residues" evidence="1">
    <location>
        <begin position="1"/>
        <end position="14"/>
    </location>
</feature>
<feature type="region of interest" description="Disordered" evidence="1">
    <location>
        <begin position="1"/>
        <end position="20"/>
    </location>
</feature>
<evidence type="ECO:0000313" key="2">
    <source>
        <dbReference type="EMBL" id="USW51864.1"/>
    </source>
</evidence>
<reference evidence="2" key="1">
    <citation type="submission" date="2022-06" db="EMBL/GenBank/DDBJ databases">
        <title>Complete genome sequences of two strains of the flax pathogen Septoria linicola.</title>
        <authorList>
            <person name="Lapalu N."/>
            <person name="Simon A."/>
            <person name="Demenou B."/>
            <person name="Paumier D."/>
            <person name="Guillot M.-P."/>
            <person name="Gout L."/>
            <person name="Valade R."/>
        </authorList>
    </citation>
    <scope>NUCLEOTIDE SEQUENCE</scope>
    <source>
        <strain evidence="2">SE15195</strain>
    </source>
</reference>
<protein>
    <submittedName>
        <fullName evidence="2">Uncharacterized protein</fullName>
    </submittedName>
</protein>
<dbReference type="OrthoDB" id="62952at2759"/>
<sequence length="193" mass="22204">MAVPAVRDRAEASDNHSVTTKSVTMKQRPHLLGIARELRDRIYTYALVDNDGKVEVSSKASRLEPAVLMVTRQVRQEARAIYWLKNRFLFTICKFDCLPILNFSFHLVALETNKPHFRFTNMTASLCKCNHAIGINETNWMMWLKHVHAFPDHFPRPDRSYFNLKTGHTSNQASSHNLAVGAFGMVRDMRDMP</sequence>
<proteinExistence type="predicted"/>
<keyword evidence="3" id="KW-1185">Reference proteome</keyword>
<evidence type="ECO:0000313" key="3">
    <source>
        <dbReference type="Proteomes" id="UP001056384"/>
    </source>
</evidence>
<dbReference type="AlphaFoldDB" id="A0A9Q9AP69"/>
<evidence type="ECO:0000256" key="1">
    <source>
        <dbReference type="SAM" id="MobiDB-lite"/>
    </source>
</evidence>